<feature type="domain" description="HhH-GPD" evidence="15">
    <location>
        <begin position="38"/>
        <end position="189"/>
    </location>
</feature>
<dbReference type="SMART" id="SM00525">
    <property type="entry name" value="FES"/>
    <property type="match status" value="1"/>
</dbReference>
<evidence type="ECO:0000256" key="5">
    <source>
        <dbReference type="ARBA" id="ARBA00012045"/>
    </source>
</evidence>
<keyword evidence="10" id="KW-0378">Hydrolase</keyword>
<dbReference type="PANTHER" id="PTHR42944:SF1">
    <property type="entry name" value="ADENINE DNA GLYCOSYLASE"/>
    <property type="match status" value="1"/>
</dbReference>
<dbReference type="EMBL" id="CP001744">
    <property type="protein sequence ID" value="ADG69162.1"/>
    <property type="molecule type" value="Genomic_DNA"/>
</dbReference>
<dbReference type="KEGG" id="plm:Plim_3349"/>
<evidence type="ECO:0000256" key="12">
    <source>
        <dbReference type="ARBA" id="ARBA00023014"/>
    </source>
</evidence>
<dbReference type="HOGENOM" id="CLU_012862_0_2_0"/>
<keyword evidence="14" id="KW-0326">Glycosidase</keyword>
<name>D5SUA9_PLAL2</name>
<dbReference type="SUPFAM" id="SSF48150">
    <property type="entry name" value="DNA-glycosylase"/>
    <property type="match status" value="1"/>
</dbReference>
<evidence type="ECO:0000256" key="6">
    <source>
        <dbReference type="ARBA" id="ARBA00022023"/>
    </source>
</evidence>
<dbReference type="FunFam" id="1.10.340.30:FF:000002">
    <property type="entry name" value="Adenine DNA glycosylase"/>
    <property type="match status" value="1"/>
</dbReference>
<evidence type="ECO:0000256" key="7">
    <source>
        <dbReference type="ARBA" id="ARBA00022485"/>
    </source>
</evidence>
<evidence type="ECO:0000256" key="8">
    <source>
        <dbReference type="ARBA" id="ARBA00022723"/>
    </source>
</evidence>
<dbReference type="InterPro" id="IPR004036">
    <property type="entry name" value="Endonuclease-III-like_CS2"/>
</dbReference>
<keyword evidence="12" id="KW-0411">Iron-sulfur</keyword>
<dbReference type="Gene3D" id="1.10.340.30">
    <property type="entry name" value="Hypothetical protein, domain 2"/>
    <property type="match status" value="1"/>
</dbReference>
<dbReference type="AlphaFoldDB" id="D5SUA9"/>
<dbReference type="SMART" id="SM00478">
    <property type="entry name" value="ENDO3c"/>
    <property type="match status" value="1"/>
</dbReference>
<keyword evidence="9" id="KW-0227">DNA damage</keyword>
<organism evidence="16 17">
    <name type="scientific">Planctopirus limnophila (strain ATCC 43296 / DSM 3776 / IFAM 1008 / Mu 290)</name>
    <name type="common">Planctomyces limnophilus</name>
    <dbReference type="NCBI Taxonomy" id="521674"/>
    <lineage>
        <taxon>Bacteria</taxon>
        <taxon>Pseudomonadati</taxon>
        <taxon>Planctomycetota</taxon>
        <taxon>Planctomycetia</taxon>
        <taxon>Planctomycetales</taxon>
        <taxon>Planctomycetaceae</taxon>
        <taxon>Planctopirus</taxon>
    </lineage>
</organism>
<dbReference type="GO" id="GO:0046872">
    <property type="term" value="F:metal ion binding"/>
    <property type="evidence" value="ECO:0007669"/>
    <property type="project" value="UniProtKB-KW"/>
</dbReference>
<evidence type="ECO:0000313" key="17">
    <source>
        <dbReference type="Proteomes" id="UP000002220"/>
    </source>
</evidence>
<evidence type="ECO:0000259" key="15">
    <source>
        <dbReference type="SMART" id="SM00478"/>
    </source>
</evidence>
<comment type="cofactor">
    <cofactor evidence="2">
        <name>[4Fe-4S] cluster</name>
        <dbReference type="ChEBI" id="CHEBI:49883"/>
    </cofactor>
</comment>
<evidence type="ECO:0000256" key="4">
    <source>
        <dbReference type="ARBA" id="ARBA00008343"/>
    </source>
</evidence>
<dbReference type="InterPro" id="IPR015797">
    <property type="entry name" value="NUDIX_hydrolase-like_dom_sf"/>
</dbReference>
<comment type="similarity">
    <text evidence="4">Belongs to the Nth/MutY family.</text>
</comment>
<keyword evidence="17" id="KW-1185">Reference proteome</keyword>
<dbReference type="GO" id="GO:0006298">
    <property type="term" value="P:mismatch repair"/>
    <property type="evidence" value="ECO:0007669"/>
    <property type="project" value="TreeGrafter"/>
</dbReference>
<dbReference type="InterPro" id="IPR003265">
    <property type="entry name" value="HhH-GPD_domain"/>
</dbReference>
<keyword evidence="11" id="KW-0408">Iron</keyword>
<protein>
    <recommendedName>
        <fullName evidence="6">Adenine DNA glycosylase</fullName>
        <ecNumber evidence="5">3.2.2.31</ecNumber>
    </recommendedName>
</protein>
<sequence>MQKTKFQKQLLAWYAKHGRPLPWRASHDPYSIWISEIMLQQTTVTAVIPYFERFMAKFPSVQALASAPEEEVLKLWEGLGYYSRARNLHQSARVLMERYQGVFPQSVEQLLELPGIGRYTAGAISSFAFRLPAPIVEANTQRLYARILGYDGDLKNAAGQKALWGFAESIVSGKEPDLINQALMELGSLVCKPIDPLCDQCPVQQHCRAFQEARQAEIPRAQARPVITPLVDATLLIEYQGELFLRQREKPERWAGLWDFPRYTLFDPENTSEEFQKEKDVSTSALALSLKARVQEQLAVHPGEVTEFSRLTHGVTRYRITLHAFGCDLSDGVASRQSKALYEQLKSHGGWFGCESLDSLAVPVTTRKLVKQWQKLKNMMR</sequence>
<comment type="function">
    <text evidence="3">Adenine glycosylase active on G-A mispairs. MutY also corrects error-prone DNA synthesis past GO lesions which are due to the oxidatively damaged form of guanine: 7,8-dihydro-8-oxoguanine (8-oxo-dGTP).</text>
</comment>
<dbReference type="Gene3D" id="3.90.79.10">
    <property type="entry name" value="Nucleoside Triphosphate Pyrophosphohydrolase"/>
    <property type="match status" value="1"/>
</dbReference>
<evidence type="ECO:0000256" key="1">
    <source>
        <dbReference type="ARBA" id="ARBA00000843"/>
    </source>
</evidence>
<dbReference type="PROSITE" id="PS01155">
    <property type="entry name" value="ENDONUCLEASE_III_2"/>
    <property type="match status" value="1"/>
</dbReference>
<dbReference type="InterPro" id="IPR000445">
    <property type="entry name" value="HhH_motif"/>
</dbReference>
<comment type="catalytic activity">
    <reaction evidence="1">
        <text>Hydrolyzes free adenine bases from 7,8-dihydro-8-oxoguanine:adenine mismatched double-stranded DNA, leaving an apurinic site.</text>
        <dbReference type="EC" id="3.2.2.31"/>
    </reaction>
</comment>
<dbReference type="Pfam" id="PF00633">
    <property type="entry name" value="HHH"/>
    <property type="match status" value="1"/>
</dbReference>
<dbReference type="Pfam" id="PF00730">
    <property type="entry name" value="HhH-GPD"/>
    <property type="match status" value="1"/>
</dbReference>
<dbReference type="CDD" id="cd00056">
    <property type="entry name" value="ENDO3c"/>
    <property type="match status" value="1"/>
</dbReference>
<dbReference type="STRING" id="521674.Plim_3349"/>
<dbReference type="Proteomes" id="UP000002220">
    <property type="component" value="Chromosome"/>
</dbReference>
<dbReference type="InterPro" id="IPR005760">
    <property type="entry name" value="A/G_AdeGlyc_MutY"/>
</dbReference>
<proteinExistence type="inferred from homology"/>
<evidence type="ECO:0000256" key="9">
    <source>
        <dbReference type="ARBA" id="ARBA00022763"/>
    </source>
</evidence>
<evidence type="ECO:0000256" key="14">
    <source>
        <dbReference type="ARBA" id="ARBA00023295"/>
    </source>
</evidence>
<keyword evidence="7" id="KW-0004">4Fe-4S</keyword>
<dbReference type="GO" id="GO:0000701">
    <property type="term" value="F:purine-specific mismatch base pair DNA N-glycosylase activity"/>
    <property type="evidence" value="ECO:0007669"/>
    <property type="project" value="UniProtKB-EC"/>
</dbReference>
<dbReference type="InterPro" id="IPR011257">
    <property type="entry name" value="DNA_glycosylase"/>
</dbReference>
<dbReference type="GO" id="GO:0035485">
    <property type="term" value="F:adenine/guanine mispair binding"/>
    <property type="evidence" value="ECO:0007669"/>
    <property type="project" value="TreeGrafter"/>
</dbReference>
<dbReference type="Gene3D" id="1.10.1670.10">
    <property type="entry name" value="Helix-hairpin-Helix base-excision DNA repair enzymes (C-terminal)"/>
    <property type="match status" value="1"/>
</dbReference>
<evidence type="ECO:0000256" key="2">
    <source>
        <dbReference type="ARBA" id="ARBA00001966"/>
    </source>
</evidence>
<dbReference type="eggNOG" id="COG1194">
    <property type="taxonomic scope" value="Bacteria"/>
</dbReference>
<accession>D5SUA9</accession>
<dbReference type="SUPFAM" id="SSF55811">
    <property type="entry name" value="Nudix"/>
    <property type="match status" value="1"/>
</dbReference>
<reference evidence="16 17" key="1">
    <citation type="journal article" date="2010" name="Stand. Genomic Sci.">
        <title>Complete genome sequence of Planctomyces limnophilus type strain (Mu 290).</title>
        <authorList>
            <person name="Labutti K."/>
            <person name="Sikorski J."/>
            <person name="Schneider S."/>
            <person name="Nolan M."/>
            <person name="Lucas S."/>
            <person name="Glavina Del Rio T."/>
            <person name="Tice H."/>
            <person name="Cheng J.F."/>
            <person name="Goodwin L."/>
            <person name="Pitluck S."/>
            <person name="Liolios K."/>
            <person name="Ivanova N."/>
            <person name="Mavromatis K."/>
            <person name="Mikhailova N."/>
            <person name="Pati A."/>
            <person name="Chen A."/>
            <person name="Palaniappan K."/>
            <person name="Land M."/>
            <person name="Hauser L."/>
            <person name="Chang Y.J."/>
            <person name="Jeffries C.D."/>
            <person name="Tindall B.J."/>
            <person name="Rohde M."/>
            <person name="Goker M."/>
            <person name="Woyke T."/>
            <person name="Bristow J."/>
            <person name="Eisen J.A."/>
            <person name="Markowitz V."/>
            <person name="Hugenholtz P."/>
            <person name="Kyrpides N.C."/>
            <person name="Klenk H.P."/>
            <person name="Lapidus A."/>
        </authorList>
    </citation>
    <scope>NUCLEOTIDE SEQUENCE [LARGE SCALE GENOMIC DNA]</scope>
    <source>
        <strain evidence="17">ATCC 43296 / DSM 3776 / IFAM 1008 / Mu 290</strain>
    </source>
</reference>
<dbReference type="Pfam" id="PF14815">
    <property type="entry name" value="NUDIX_4"/>
    <property type="match status" value="1"/>
</dbReference>
<gene>
    <name evidence="16" type="ordered locus">Plim_3349</name>
</gene>
<keyword evidence="8" id="KW-0479">Metal-binding</keyword>
<keyword evidence="13" id="KW-0234">DNA repair</keyword>
<evidence type="ECO:0000256" key="13">
    <source>
        <dbReference type="ARBA" id="ARBA00023204"/>
    </source>
</evidence>
<evidence type="ECO:0000256" key="3">
    <source>
        <dbReference type="ARBA" id="ARBA00002933"/>
    </source>
</evidence>
<dbReference type="GO" id="GO:0051539">
    <property type="term" value="F:4 iron, 4 sulfur cluster binding"/>
    <property type="evidence" value="ECO:0007669"/>
    <property type="project" value="UniProtKB-KW"/>
</dbReference>
<dbReference type="GO" id="GO:0006284">
    <property type="term" value="P:base-excision repair"/>
    <property type="evidence" value="ECO:0007669"/>
    <property type="project" value="InterPro"/>
</dbReference>
<dbReference type="InterPro" id="IPR003651">
    <property type="entry name" value="Endonuclease3_FeS-loop_motif"/>
</dbReference>
<dbReference type="InterPro" id="IPR044298">
    <property type="entry name" value="MIG/MutY"/>
</dbReference>
<evidence type="ECO:0000256" key="10">
    <source>
        <dbReference type="ARBA" id="ARBA00022801"/>
    </source>
</evidence>
<dbReference type="EC" id="3.2.2.31" evidence="5"/>
<dbReference type="OrthoDB" id="9802365at2"/>
<evidence type="ECO:0000256" key="11">
    <source>
        <dbReference type="ARBA" id="ARBA00023004"/>
    </source>
</evidence>
<dbReference type="GO" id="GO:0032357">
    <property type="term" value="F:oxidized purine DNA binding"/>
    <property type="evidence" value="ECO:0007669"/>
    <property type="project" value="TreeGrafter"/>
</dbReference>
<dbReference type="GO" id="GO:0034039">
    <property type="term" value="F:8-oxo-7,8-dihydroguanine DNA N-glycosylase activity"/>
    <property type="evidence" value="ECO:0007669"/>
    <property type="project" value="TreeGrafter"/>
</dbReference>
<dbReference type="NCBIfam" id="TIGR01084">
    <property type="entry name" value="mutY"/>
    <property type="match status" value="1"/>
</dbReference>
<dbReference type="PANTHER" id="PTHR42944">
    <property type="entry name" value="ADENINE DNA GLYCOSYLASE"/>
    <property type="match status" value="1"/>
</dbReference>
<evidence type="ECO:0000313" key="16">
    <source>
        <dbReference type="EMBL" id="ADG69162.1"/>
    </source>
</evidence>
<dbReference type="RefSeq" id="WP_013111593.1">
    <property type="nucleotide sequence ID" value="NC_014148.1"/>
</dbReference>
<dbReference type="InterPro" id="IPR023170">
    <property type="entry name" value="HhH_base_excis_C"/>
</dbReference>
<dbReference type="InterPro" id="IPR029119">
    <property type="entry name" value="MutY_C"/>
</dbReference>